<dbReference type="GeneID" id="113602680"/>
<feature type="compositionally biased region" description="Low complexity" evidence="1">
    <location>
        <begin position="150"/>
        <end position="161"/>
    </location>
</feature>
<feature type="region of interest" description="Disordered" evidence="1">
    <location>
        <begin position="142"/>
        <end position="161"/>
    </location>
</feature>
<reference evidence="3" key="1">
    <citation type="submission" date="2025-08" db="UniProtKB">
        <authorList>
            <consortium name="RefSeq"/>
        </authorList>
    </citation>
    <scope>IDENTIFICATION</scope>
    <source>
        <tissue evidence="3">Blood</tissue>
    </source>
</reference>
<evidence type="ECO:0000313" key="2">
    <source>
        <dbReference type="Proteomes" id="UP001652583"/>
    </source>
</evidence>
<evidence type="ECO:0000256" key="1">
    <source>
        <dbReference type="SAM" id="MobiDB-lite"/>
    </source>
</evidence>
<feature type="region of interest" description="Disordered" evidence="1">
    <location>
        <begin position="262"/>
        <end position="292"/>
    </location>
</feature>
<name>A0ABM3N7S2_ACIJB</name>
<feature type="region of interest" description="Disordered" evidence="1">
    <location>
        <begin position="1"/>
        <end position="76"/>
    </location>
</feature>
<gene>
    <name evidence="3" type="primary">LOC113602680</name>
</gene>
<proteinExistence type="predicted"/>
<dbReference type="RefSeq" id="XP_053055491.1">
    <property type="nucleotide sequence ID" value="XM_053199516.1"/>
</dbReference>
<protein>
    <submittedName>
        <fullName evidence="3">Uncharacterized protein LOC113602680 isoform X3</fullName>
    </submittedName>
</protein>
<sequence>MPVPASVSPSVKQGDEPSPQVAGGIQCDDGACRFSPRWGAVAGGPWGKGPRPRGSEPRAGWETPGGSSGGGRGDWAAPACAREPLAQCPGSPALPWDSCSGCAHTSGPGVGGGVLEADAVPAVPSRHSRLVGQLLSAQQDEGSHLSSPWRVQAGGPPPAGRAQARVTWRWRPGAVAAGRGGFRGVEKVPSGSSPRGCGHANGLTPASRHLVLQVTPDVQTTDRAPPSGREAVSGKGLLSTVGLPRGEWVSGQGLWAQAVSTLRGRPRHPPRSAQPSLSPQEASLGHPTGNRPVSLWPQPQTGAGVGAHPVTHTTARVTPGPTAHLCRRPCSGSLAEELSPCPSSPGPAVSHEGPWTEI</sequence>
<feature type="region of interest" description="Disordered" evidence="1">
    <location>
        <begin position="334"/>
        <end position="358"/>
    </location>
</feature>
<feature type="region of interest" description="Disordered" evidence="1">
    <location>
        <begin position="218"/>
        <end position="237"/>
    </location>
</feature>
<dbReference type="Proteomes" id="UP001652583">
    <property type="component" value="Chromosome B4"/>
</dbReference>
<organism evidence="2 3">
    <name type="scientific">Acinonyx jubatus</name>
    <name type="common">Cheetah</name>
    <dbReference type="NCBI Taxonomy" id="32536"/>
    <lineage>
        <taxon>Eukaryota</taxon>
        <taxon>Metazoa</taxon>
        <taxon>Chordata</taxon>
        <taxon>Craniata</taxon>
        <taxon>Vertebrata</taxon>
        <taxon>Euteleostomi</taxon>
        <taxon>Mammalia</taxon>
        <taxon>Eutheria</taxon>
        <taxon>Laurasiatheria</taxon>
        <taxon>Carnivora</taxon>
        <taxon>Feliformia</taxon>
        <taxon>Felidae</taxon>
        <taxon>Felinae</taxon>
        <taxon>Acinonyx</taxon>
    </lineage>
</organism>
<evidence type="ECO:0000313" key="3">
    <source>
        <dbReference type="RefSeq" id="XP_053055491.1"/>
    </source>
</evidence>
<accession>A0ABM3N7S2</accession>
<keyword evidence="2" id="KW-1185">Reference proteome</keyword>